<comment type="caution">
    <text evidence="1">The sequence shown here is derived from an EMBL/GenBank/DDBJ whole genome shotgun (WGS) entry which is preliminary data.</text>
</comment>
<dbReference type="Proteomes" id="UP000639772">
    <property type="component" value="Unassembled WGS sequence"/>
</dbReference>
<proteinExistence type="predicted"/>
<dbReference type="SUPFAM" id="SSF53474">
    <property type="entry name" value="alpha/beta-Hydrolases"/>
    <property type="match status" value="1"/>
</dbReference>
<dbReference type="InterPro" id="IPR029058">
    <property type="entry name" value="AB_hydrolase_fold"/>
</dbReference>
<dbReference type="AlphaFoldDB" id="A0A835R4L0"/>
<sequence>MWGRFYWSRKEEGKERAKGIIVLFAWLSSQDDQLKPYVDLYGSRGWDCLICHVDFLTLFFPEKITGLAYGIIGELIKEIKFRPLPVVFTAFSAGSKGCFFKVLQLLEGKCAGQFSQDDCGLLRECICGQIFDSCPLDFTNGLSLLFVLHQSVLKISHPPRLVSWMSKAFTTALNALFLNSFEAQDAEYWQTLYSSVRTGPFLVLCSESDKLAPYQTVCCFAQRLQELGADVNLIKWKNSPHVAHYMHHQDEYKAAVNVFLAKASLNFSDRLHRAADAKIPESVCYLFDAAVSSNDSLRRVAVEPSDHFFLPSSAEFSETRAGSSLVDEQKKELFHLPSIKPQGVLSQVLYDVCVPKNIEGWDIKPMSSLNSNHKFGSPRHHGLFNPIKCIRRSRL</sequence>
<evidence type="ECO:0008006" key="3">
    <source>
        <dbReference type="Google" id="ProtNLM"/>
    </source>
</evidence>
<protein>
    <recommendedName>
        <fullName evidence="3">DUF829 domain-containing protein</fullName>
    </recommendedName>
</protein>
<dbReference type="Pfam" id="PF05705">
    <property type="entry name" value="DUF829"/>
    <property type="match status" value="1"/>
</dbReference>
<reference evidence="1 2" key="1">
    <citation type="journal article" date="2020" name="Nat. Food">
        <title>A phased Vanilla planifolia genome enables genetic improvement of flavour and production.</title>
        <authorList>
            <person name="Hasing T."/>
            <person name="Tang H."/>
            <person name="Brym M."/>
            <person name="Khazi F."/>
            <person name="Huang T."/>
            <person name="Chambers A.H."/>
        </authorList>
    </citation>
    <scope>NUCLEOTIDE SEQUENCE [LARGE SCALE GENOMIC DNA]</scope>
    <source>
        <tissue evidence="1">Leaf</tissue>
    </source>
</reference>
<dbReference type="PANTHER" id="PTHR12265">
    <property type="entry name" value="TRANSMEMBRANE PROTEIN 53"/>
    <property type="match status" value="1"/>
</dbReference>
<name>A0A835R4L0_VANPL</name>
<dbReference type="EMBL" id="JADCNM010000005">
    <property type="protein sequence ID" value="KAG0482611.1"/>
    <property type="molecule type" value="Genomic_DNA"/>
</dbReference>
<dbReference type="Gene3D" id="3.40.50.1820">
    <property type="entry name" value="alpha/beta hydrolase"/>
    <property type="match status" value="1"/>
</dbReference>
<organism evidence="1 2">
    <name type="scientific">Vanilla planifolia</name>
    <name type="common">Vanilla</name>
    <dbReference type="NCBI Taxonomy" id="51239"/>
    <lineage>
        <taxon>Eukaryota</taxon>
        <taxon>Viridiplantae</taxon>
        <taxon>Streptophyta</taxon>
        <taxon>Embryophyta</taxon>
        <taxon>Tracheophyta</taxon>
        <taxon>Spermatophyta</taxon>
        <taxon>Magnoliopsida</taxon>
        <taxon>Liliopsida</taxon>
        <taxon>Asparagales</taxon>
        <taxon>Orchidaceae</taxon>
        <taxon>Vanilloideae</taxon>
        <taxon>Vanilleae</taxon>
        <taxon>Vanilla</taxon>
    </lineage>
</organism>
<gene>
    <name evidence="1" type="ORF">HPP92_010695</name>
</gene>
<accession>A0A835R4L0</accession>
<dbReference type="InterPro" id="IPR008547">
    <property type="entry name" value="DUF829_TMEM53"/>
</dbReference>
<dbReference type="PANTHER" id="PTHR12265:SF0">
    <property type="entry name" value="EXPRESSED PROTEIN"/>
    <property type="match status" value="1"/>
</dbReference>
<evidence type="ECO:0000313" key="2">
    <source>
        <dbReference type="Proteomes" id="UP000639772"/>
    </source>
</evidence>
<evidence type="ECO:0000313" key="1">
    <source>
        <dbReference type="EMBL" id="KAG0482611.1"/>
    </source>
</evidence>
<dbReference type="OrthoDB" id="77878at2759"/>